<accession>A0A142BVF0</accession>
<proteinExistence type="predicted"/>
<evidence type="ECO:0000313" key="2">
    <source>
        <dbReference type="EMBL" id="AMP42088.1"/>
    </source>
</evidence>
<dbReference type="AlphaFoldDB" id="A0A142BVF0"/>
<dbReference type="EMBL" id="KU736866">
    <property type="protein sequence ID" value="AMP42088.1"/>
    <property type="molecule type" value="Genomic_DNA"/>
</dbReference>
<keyword evidence="1" id="KW-0812">Transmembrane</keyword>
<feature type="transmembrane region" description="Helical" evidence="1">
    <location>
        <begin position="12"/>
        <end position="30"/>
    </location>
</feature>
<keyword evidence="1" id="KW-1133">Transmembrane helix</keyword>
<keyword evidence="1" id="KW-0472">Membrane</keyword>
<reference evidence="2" key="1">
    <citation type="journal article" date="2016" name="Appl. Environ. Microbiol.">
        <title>Diversity of the Tetracycline Mobilome within a Chinese Pig Manure Sample.</title>
        <authorList>
            <person name="Leclercq S.O."/>
            <person name="Wang C."/>
            <person name="Zhu Y."/>
            <person name="Wu H."/>
            <person name="Du X."/>
            <person name="Liu Z."/>
            <person name="Feng J."/>
        </authorList>
    </citation>
    <scope>NUCLEOTIDE SEQUENCE</scope>
</reference>
<evidence type="ECO:0000256" key="1">
    <source>
        <dbReference type="SAM" id="Phobius"/>
    </source>
</evidence>
<protein>
    <submittedName>
        <fullName evidence="2">Uncharacterized protein</fullName>
    </submittedName>
</protein>
<organism evidence="2">
    <name type="scientific">uncultured bacterium IN-01</name>
    <dbReference type="NCBI Taxonomy" id="1805579"/>
    <lineage>
        <taxon>Bacteria</taxon>
        <taxon>environmental samples</taxon>
    </lineage>
</organism>
<name>A0A142BVF0_9BACT</name>
<reference evidence="2" key="2">
    <citation type="submission" date="2016-02" db="EMBL/GenBank/DDBJ databases">
        <authorList>
            <person name="Wen L."/>
            <person name="He K."/>
            <person name="Yang H."/>
        </authorList>
    </citation>
    <scope>NUCLEOTIDE SEQUENCE</scope>
</reference>
<feature type="transmembrane region" description="Helical" evidence="1">
    <location>
        <begin position="42"/>
        <end position="64"/>
    </location>
</feature>
<sequence length="65" mass="6493">MPAVLTLDGTYFRAAGSVIGGLQVMVAFTVAKSQDAFPIVGYLIGTAKGIGLLAGNAIGVLVILA</sequence>